<dbReference type="AlphaFoldDB" id="A0A1X7IG64"/>
<dbReference type="GO" id="GO:0004308">
    <property type="term" value="F:exo-alpha-sialidase activity"/>
    <property type="evidence" value="ECO:0007669"/>
    <property type="project" value="UniProtKB-EC"/>
</dbReference>
<dbReference type="Gene3D" id="2.120.10.10">
    <property type="match status" value="1"/>
</dbReference>
<dbReference type="PANTHER" id="PTHR10628:SF30">
    <property type="entry name" value="EXO-ALPHA-SIALIDASE"/>
    <property type="match status" value="1"/>
</dbReference>
<dbReference type="PANTHER" id="PTHR10628">
    <property type="entry name" value="SIALIDASE"/>
    <property type="match status" value="1"/>
</dbReference>
<dbReference type="GO" id="GO:0006689">
    <property type="term" value="P:ganglioside catabolic process"/>
    <property type="evidence" value="ECO:0007669"/>
    <property type="project" value="TreeGrafter"/>
</dbReference>
<reference evidence="7" key="1">
    <citation type="submission" date="2017-04" db="EMBL/GenBank/DDBJ databases">
        <authorList>
            <person name="Varghese N."/>
            <person name="Submissions S."/>
        </authorList>
    </citation>
    <scope>NUCLEOTIDE SEQUENCE [LARGE SCALE GENOMIC DNA]</scope>
    <source>
        <strain evidence="7">DSM 19835</strain>
    </source>
</reference>
<evidence type="ECO:0000256" key="4">
    <source>
        <dbReference type="SAM" id="SignalP"/>
    </source>
</evidence>
<evidence type="ECO:0000256" key="1">
    <source>
        <dbReference type="ARBA" id="ARBA00000427"/>
    </source>
</evidence>
<dbReference type="GO" id="GO:0005737">
    <property type="term" value="C:cytoplasm"/>
    <property type="evidence" value="ECO:0007669"/>
    <property type="project" value="TreeGrafter"/>
</dbReference>
<dbReference type="InterPro" id="IPR036278">
    <property type="entry name" value="Sialidase_sf"/>
</dbReference>
<dbReference type="SUPFAM" id="SSF50939">
    <property type="entry name" value="Sialidases"/>
    <property type="match status" value="1"/>
</dbReference>
<dbReference type="Pfam" id="PF13088">
    <property type="entry name" value="BNR_2"/>
    <property type="match status" value="1"/>
</dbReference>
<name>A0A1X7IG64_9FLAO</name>
<feature type="domain" description="Sialidase" evidence="5">
    <location>
        <begin position="78"/>
        <end position="341"/>
    </location>
</feature>
<dbReference type="RefSeq" id="WP_085496368.1">
    <property type="nucleotide sequence ID" value="NZ_FXAO01000001.1"/>
</dbReference>
<comment type="similarity">
    <text evidence="2">Belongs to the glycosyl hydrolase 33 family.</text>
</comment>
<dbReference type="Proteomes" id="UP000193420">
    <property type="component" value="Unassembled WGS sequence"/>
</dbReference>
<feature type="signal peptide" evidence="4">
    <location>
        <begin position="1"/>
        <end position="18"/>
    </location>
</feature>
<dbReference type="EMBL" id="FXAO01000001">
    <property type="protein sequence ID" value="SMG13784.1"/>
    <property type="molecule type" value="Genomic_DNA"/>
</dbReference>
<dbReference type="OrthoDB" id="7294637at2"/>
<dbReference type="InterPro" id="IPR011040">
    <property type="entry name" value="Sialidase"/>
</dbReference>
<evidence type="ECO:0000256" key="3">
    <source>
        <dbReference type="ARBA" id="ARBA00012733"/>
    </source>
</evidence>
<proteinExistence type="inferred from homology"/>
<evidence type="ECO:0000256" key="2">
    <source>
        <dbReference type="ARBA" id="ARBA00009348"/>
    </source>
</evidence>
<organism evidence="6 7">
    <name type="scientific">Arenibacter troitsensis</name>
    <dbReference type="NCBI Taxonomy" id="188872"/>
    <lineage>
        <taxon>Bacteria</taxon>
        <taxon>Pseudomonadati</taxon>
        <taxon>Bacteroidota</taxon>
        <taxon>Flavobacteriia</taxon>
        <taxon>Flavobacteriales</taxon>
        <taxon>Flavobacteriaceae</taxon>
        <taxon>Arenibacter</taxon>
    </lineage>
</organism>
<dbReference type="EC" id="3.2.1.18" evidence="3"/>
<comment type="catalytic activity">
    <reaction evidence="1">
        <text>Hydrolysis of alpha-(2-&gt;3)-, alpha-(2-&gt;6)-, alpha-(2-&gt;8)- glycosidic linkages of terminal sialic acid residues in oligosaccharides, glycoproteins, glycolipids, colominic acid and synthetic substrates.</text>
        <dbReference type="EC" id="3.2.1.18"/>
    </reaction>
</comment>
<keyword evidence="4" id="KW-0732">Signal</keyword>
<sequence>MKKAIIALFLINGHFALAQNKAHQMAEGIKVHQDLFNSSMVEGVACYRIPALVTAPNGDVIAAIDERVPSCGDLKWSKDINIVIRRSSDNGNTWTPIETVVDLPFGQSVSDPSMIVDETTKEIFMFYNYMDLDKERDIYYFHVIKSSDNGKTWSQPQDITDQIAKSDWKTDFKFITSGRGIQTRSGKLLHTMVNLSNGLHLFGSDDHGKSWYLIDTPIQPANESKVVELVDGRWMINSRVNKSGMRYTHISNDEGKTWTTSPEPELMDPGCNGSIIRYTSIEQGFKKNRLLFSNAKMEKGRENMTVRISYDEGVTWSEGKTIYTGGSAYSSLTVLENGDIGLFFEKDGYKENPFISFSLKWLTDGDDKWKKPSSKRKL</sequence>
<evidence type="ECO:0000313" key="6">
    <source>
        <dbReference type="EMBL" id="SMG13784.1"/>
    </source>
</evidence>
<dbReference type="InterPro" id="IPR026856">
    <property type="entry name" value="Sialidase_fam"/>
</dbReference>
<evidence type="ECO:0000313" key="7">
    <source>
        <dbReference type="Proteomes" id="UP000193420"/>
    </source>
</evidence>
<feature type="chain" id="PRO_5013163387" description="exo-alpha-sialidase" evidence="4">
    <location>
        <begin position="19"/>
        <end position="378"/>
    </location>
</feature>
<dbReference type="GO" id="GO:0009313">
    <property type="term" value="P:oligosaccharide catabolic process"/>
    <property type="evidence" value="ECO:0007669"/>
    <property type="project" value="TreeGrafter"/>
</dbReference>
<dbReference type="GO" id="GO:0016020">
    <property type="term" value="C:membrane"/>
    <property type="evidence" value="ECO:0007669"/>
    <property type="project" value="TreeGrafter"/>
</dbReference>
<dbReference type="CDD" id="cd15482">
    <property type="entry name" value="Sialidase_non-viral"/>
    <property type="match status" value="1"/>
</dbReference>
<gene>
    <name evidence="6" type="ORF">SAMN03080602_00820</name>
</gene>
<accession>A0A1X7IG64</accession>
<evidence type="ECO:0000259" key="5">
    <source>
        <dbReference type="Pfam" id="PF13088"/>
    </source>
</evidence>
<keyword evidence="7" id="KW-1185">Reference proteome</keyword>
<dbReference type="STRING" id="188872.SAMN03080602_00820"/>
<protein>
    <recommendedName>
        <fullName evidence="3">exo-alpha-sialidase</fullName>
        <ecNumber evidence="3">3.2.1.18</ecNumber>
    </recommendedName>
</protein>